<dbReference type="EMBL" id="LAZR01000163">
    <property type="protein sequence ID" value="KKN85056.1"/>
    <property type="molecule type" value="Genomic_DNA"/>
</dbReference>
<name>A0A0F9WGN3_9ZZZZ</name>
<organism evidence="1">
    <name type="scientific">marine sediment metagenome</name>
    <dbReference type="NCBI Taxonomy" id="412755"/>
    <lineage>
        <taxon>unclassified sequences</taxon>
        <taxon>metagenomes</taxon>
        <taxon>ecological metagenomes</taxon>
    </lineage>
</organism>
<comment type="caution">
    <text evidence="1">The sequence shown here is derived from an EMBL/GenBank/DDBJ whole genome shotgun (WGS) entry which is preliminary data.</text>
</comment>
<gene>
    <name evidence="1" type="ORF">LCGC14_0282250</name>
</gene>
<reference evidence="1" key="1">
    <citation type="journal article" date="2015" name="Nature">
        <title>Complex archaea that bridge the gap between prokaryotes and eukaryotes.</title>
        <authorList>
            <person name="Spang A."/>
            <person name="Saw J.H."/>
            <person name="Jorgensen S.L."/>
            <person name="Zaremba-Niedzwiedzka K."/>
            <person name="Martijn J."/>
            <person name="Lind A.E."/>
            <person name="van Eijk R."/>
            <person name="Schleper C."/>
            <person name="Guy L."/>
            <person name="Ettema T.J."/>
        </authorList>
    </citation>
    <scope>NUCLEOTIDE SEQUENCE</scope>
</reference>
<accession>A0A0F9WGN3</accession>
<evidence type="ECO:0000313" key="1">
    <source>
        <dbReference type="EMBL" id="KKN85056.1"/>
    </source>
</evidence>
<sequence length="185" mass="20510">MSPIQLIFWVHYPGQPLKLVATKNTAMAERLLQVSPYLIKKYGGSSAADMPSALPFDASDVIEIARTKPDTVFVKGVRKWRTQGAALSVGGIRKVPTKRGKQGILKSSYDPVRVLKLTKSEHDAIKAKGGVVWLREALENHPPSVKVAPSRRKGALTTQISFRLSDDHWERFKSLGGIGWLRLQL</sequence>
<protein>
    <submittedName>
        <fullName evidence="1">Uncharacterized protein</fullName>
    </submittedName>
</protein>
<proteinExistence type="predicted"/>
<dbReference type="AlphaFoldDB" id="A0A0F9WGN3"/>